<evidence type="ECO:0000313" key="3">
    <source>
        <dbReference type="EMBL" id="CAE8689887.1"/>
    </source>
</evidence>
<comment type="caution">
    <text evidence="3">The sequence shown here is derived from an EMBL/GenBank/DDBJ whole genome shotgun (WGS) entry which is preliminary data.</text>
</comment>
<keyword evidence="1" id="KW-0694">RNA-binding</keyword>
<evidence type="ECO:0000313" key="4">
    <source>
        <dbReference type="Proteomes" id="UP000626109"/>
    </source>
</evidence>
<dbReference type="PROSITE" id="PS50137">
    <property type="entry name" value="DS_RBD"/>
    <property type="match status" value="1"/>
</dbReference>
<evidence type="ECO:0000256" key="1">
    <source>
        <dbReference type="PROSITE-ProRule" id="PRU00266"/>
    </source>
</evidence>
<accession>A0A813K2Y9</accession>
<organism evidence="3 4">
    <name type="scientific">Polarella glacialis</name>
    <name type="common">Dinoflagellate</name>
    <dbReference type="NCBI Taxonomy" id="89957"/>
    <lineage>
        <taxon>Eukaryota</taxon>
        <taxon>Sar</taxon>
        <taxon>Alveolata</taxon>
        <taxon>Dinophyceae</taxon>
        <taxon>Suessiales</taxon>
        <taxon>Suessiaceae</taxon>
        <taxon>Polarella</taxon>
    </lineage>
</organism>
<dbReference type="Proteomes" id="UP000626109">
    <property type="component" value="Unassembled WGS sequence"/>
</dbReference>
<feature type="non-terminal residue" evidence="3">
    <location>
        <position position="1"/>
    </location>
</feature>
<dbReference type="SUPFAM" id="SSF54768">
    <property type="entry name" value="dsRNA-binding domain-like"/>
    <property type="match status" value="1"/>
</dbReference>
<gene>
    <name evidence="3" type="ORF">PGLA2088_LOCUS26677</name>
</gene>
<protein>
    <recommendedName>
        <fullName evidence="2">DRBM domain-containing protein</fullName>
    </recommendedName>
</protein>
<sequence length="196" mass="20958">SLVPQGSQHLRCGFSILDRRAQVSLATVLKTQNNVLPCYAIVQQQLRPQIVEEPGRSANFVHSISWNWNGKELAHTGSHRSKRGAKNEAARFLLQQLAAQEARFYVVVVVVVVGCPFLVPDGTVPTSWFPSRASAEELGAAGLAAPPLRILDLGPTCAGVAGHCAEDTEQCVALLRHSTAAAATSNSGGAWQVRQV</sequence>
<dbReference type="InterPro" id="IPR014720">
    <property type="entry name" value="dsRBD_dom"/>
</dbReference>
<name>A0A813K2Y9_POLGL</name>
<evidence type="ECO:0000259" key="2">
    <source>
        <dbReference type="PROSITE" id="PS50137"/>
    </source>
</evidence>
<dbReference type="GO" id="GO:0003723">
    <property type="term" value="F:RNA binding"/>
    <property type="evidence" value="ECO:0007669"/>
    <property type="project" value="UniProtKB-UniRule"/>
</dbReference>
<dbReference type="Gene3D" id="3.30.160.20">
    <property type="match status" value="1"/>
</dbReference>
<proteinExistence type="predicted"/>
<dbReference type="AlphaFoldDB" id="A0A813K2Y9"/>
<reference evidence="3" key="1">
    <citation type="submission" date="2021-02" db="EMBL/GenBank/DDBJ databases">
        <authorList>
            <person name="Dougan E. K."/>
            <person name="Rhodes N."/>
            <person name="Thang M."/>
            <person name="Chan C."/>
        </authorList>
    </citation>
    <scope>NUCLEOTIDE SEQUENCE</scope>
</reference>
<feature type="domain" description="DRBM" evidence="2">
    <location>
        <begin position="20"/>
        <end position="99"/>
    </location>
</feature>
<dbReference type="EMBL" id="CAJNNW010027152">
    <property type="protein sequence ID" value="CAE8689887.1"/>
    <property type="molecule type" value="Genomic_DNA"/>
</dbReference>
<feature type="non-terminal residue" evidence="3">
    <location>
        <position position="196"/>
    </location>
</feature>